<comment type="caution">
    <text evidence="1">The sequence shown here is derived from an EMBL/GenBank/DDBJ whole genome shotgun (WGS) entry which is preliminary data.</text>
</comment>
<sequence length="153" mass="17488">MVKKDQNNSETSCIHLIKDDEGHLLNEENNVKERWKNYFESVFECEDTVADDSVTTTEYVMDDGNERMTRSGGGIVASLLYQLFNKCWESHGYLMTGVKLASYLSIKEKAHGSVVDKVDIYSILERSFGPRRSVGGRPDRFYLHPTSVRMHVS</sequence>
<dbReference type="OrthoDB" id="425681at2759"/>
<evidence type="ECO:0000313" key="1">
    <source>
        <dbReference type="EMBL" id="GBP74843.1"/>
    </source>
</evidence>
<keyword evidence="2" id="KW-1185">Reference proteome</keyword>
<dbReference type="AlphaFoldDB" id="A0A4C1YHS7"/>
<accession>A0A4C1YHS7</accession>
<reference evidence="1 2" key="1">
    <citation type="journal article" date="2019" name="Commun. Biol.">
        <title>The bagworm genome reveals a unique fibroin gene that provides high tensile strength.</title>
        <authorList>
            <person name="Kono N."/>
            <person name="Nakamura H."/>
            <person name="Ohtoshi R."/>
            <person name="Tomita M."/>
            <person name="Numata K."/>
            <person name="Arakawa K."/>
        </authorList>
    </citation>
    <scope>NUCLEOTIDE SEQUENCE [LARGE SCALE GENOMIC DNA]</scope>
</reference>
<organism evidence="1 2">
    <name type="scientific">Eumeta variegata</name>
    <name type="common">Bagworm moth</name>
    <name type="synonym">Eumeta japonica</name>
    <dbReference type="NCBI Taxonomy" id="151549"/>
    <lineage>
        <taxon>Eukaryota</taxon>
        <taxon>Metazoa</taxon>
        <taxon>Ecdysozoa</taxon>
        <taxon>Arthropoda</taxon>
        <taxon>Hexapoda</taxon>
        <taxon>Insecta</taxon>
        <taxon>Pterygota</taxon>
        <taxon>Neoptera</taxon>
        <taxon>Endopterygota</taxon>
        <taxon>Lepidoptera</taxon>
        <taxon>Glossata</taxon>
        <taxon>Ditrysia</taxon>
        <taxon>Tineoidea</taxon>
        <taxon>Psychidae</taxon>
        <taxon>Oiketicinae</taxon>
        <taxon>Eumeta</taxon>
    </lineage>
</organism>
<gene>
    <name evidence="1" type="ORF">EVAR_55341_1</name>
</gene>
<dbReference type="EMBL" id="BGZK01001225">
    <property type="protein sequence ID" value="GBP74843.1"/>
    <property type="molecule type" value="Genomic_DNA"/>
</dbReference>
<evidence type="ECO:0000313" key="2">
    <source>
        <dbReference type="Proteomes" id="UP000299102"/>
    </source>
</evidence>
<proteinExistence type="predicted"/>
<protein>
    <submittedName>
        <fullName evidence="1">Uncharacterized protein</fullName>
    </submittedName>
</protein>
<dbReference type="Proteomes" id="UP000299102">
    <property type="component" value="Unassembled WGS sequence"/>
</dbReference>
<name>A0A4C1YHS7_EUMVA</name>